<sequence length="91" mass="10043">MAIYSNGAYKKQGPQAVYTEDAHFPKHLGDVNLRLVCKFDTCGYSSTAYSKTVCGDCAPDAHAPPVPKSTPCWCRYTWGQSVRSIRVLGRN</sequence>
<gene>
    <name evidence="2" type="primary">LOC117644594</name>
</gene>
<dbReference type="KEGG" id="tpal:117644594"/>
<protein>
    <submittedName>
        <fullName evidence="2">Uncharacterized protein LOC117644594</fullName>
    </submittedName>
</protein>
<evidence type="ECO:0000313" key="2">
    <source>
        <dbReference type="RefSeq" id="XP_034240066.1"/>
    </source>
</evidence>
<dbReference type="GeneID" id="117644594"/>
<organism evidence="2">
    <name type="scientific">Thrips palmi</name>
    <name type="common">Melon thrips</name>
    <dbReference type="NCBI Taxonomy" id="161013"/>
    <lineage>
        <taxon>Eukaryota</taxon>
        <taxon>Metazoa</taxon>
        <taxon>Ecdysozoa</taxon>
        <taxon>Arthropoda</taxon>
        <taxon>Hexapoda</taxon>
        <taxon>Insecta</taxon>
        <taxon>Pterygota</taxon>
        <taxon>Neoptera</taxon>
        <taxon>Paraneoptera</taxon>
        <taxon>Thysanoptera</taxon>
        <taxon>Terebrantia</taxon>
        <taxon>Thripoidea</taxon>
        <taxon>Thripidae</taxon>
        <taxon>Thrips</taxon>
    </lineage>
</organism>
<name>A0A6P8YSN1_THRPL</name>
<reference evidence="2" key="1">
    <citation type="submission" date="2025-08" db="UniProtKB">
        <authorList>
            <consortium name="RefSeq"/>
        </authorList>
    </citation>
    <scope>IDENTIFICATION</scope>
    <source>
        <tissue evidence="2">Total insect</tissue>
    </source>
</reference>
<evidence type="ECO:0000313" key="1">
    <source>
        <dbReference type="Proteomes" id="UP000515158"/>
    </source>
</evidence>
<dbReference type="Proteomes" id="UP000515158">
    <property type="component" value="Unplaced"/>
</dbReference>
<keyword evidence="1" id="KW-1185">Reference proteome</keyword>
<dbReference type="RefSeq" id="XP_034240066.1">
    <property type="nucleotide sequence ID" value="XM_034384175.1"/>
</dbReference>
<proteinExistence type="predicted"/>
<dbReference type="InParanoid" id="A0A6P8YSN1"/>
<dbReference type="AlphaFoldDB" id="A0A6P8YSN1"/>
<accession>A0A6P8YSN1</accession>